<dbReference type="Gene3D" id="3.40.50.1110">
    <property type="entry name" value="SGNH hydrolase"/>
    <property type="match status" value="1"/>
</dbReference>
<reference evidence="3 4" key="1">
    <citation type="submission" date="2016-09" db="EMBL/GenBank/DDBJ databases">
        <title>The draft genome of Dichanthelium oligosanthes: A C3 panicoid grass species.</title>
        <authorList>
            <person name="Studer A.J."/>
            <person name="Schnable J.C."/>
            <person name="Brutnell T.P."/>
        </authorList>
    </citation>
    <scope>NUCLEOTIDE SEQUENCE [LARGE SCALE GENOMIC DNA]</scope>
    <source>
        <strain evidence="4">cv. Kellogg 1175</strain>
        <tissue evidence="3">Leaf</tissue>
    </source>
</reference>
<dbReference type="Pfam" id="PF00657">
    <property type="entry name" value="Lipase_GDSL"/>
    <property type="match status" value="1"/>
</dbReference>
<name>A0A1E5V9L6_9POAL</name>
<accession>A0A1E5V9L6</accession>
<dbReference type="PANTHER" id="PTHR22835">
    <property type="entry name" value="ZINC FINGER FYVE DOMAIN CONTAINING PROTEIN"/>
    <property type="match status" value="1"/>
</dbReference>
<evidence type="ECO:0000313" key="4">
    <source>
        <dbReference type="Proteomes" id="UP000095767"/>
    </source>
</evidence>
<dbReference type="PANTHER" id="PTHR22835:SF620">
    <property type="entry name" value="OS01G0223000 PROTEIN"/>
    <property type="match status" value="1"/>
</dbReference>
<proteinExistence type="inferred from homology"/>
<dbReference type="InterPro" id="IPR001087">
    <property type="entry name" value="GDSL"/>
</dbReference>
<keyword evidence="2" id="KW-0325">Glycoprotein</keyword>
<comment type="caution">
    <text evidence="3">The sequence shown here is derived from an EMBL/GenBank/DDBJ whole genome shotgun (WGS) entry which is preliminary data.</text>
</comment>
<keyword evidence="4" id="KW-1185">Reference proteome</keyword>
<organism evidence="3 4">
    <name type="scientific">Dichanthelium oligosanthes</name>
    <dbReference type="NCBI Taxonomy" id="888268"/>
    <lineage>
        <taxon>Eukaryota</taxon>
        <taxon>Viridiplantae</taxon>
        <taxon>Streptophyta</taxon>
        <taxon>Embryophyta</taxon>
        <taxon>Tracheophyta</taxon>
        <taxon>Spermatophyta</taxon>
        <taxon>Magnoliopsida</taxon>
        <taxon>Liliopsida</taxon>
        <taxon>Poales</taxon>
        <taxon>Poaceae</taxon>
        <taxon>PACMAD clade</taxon>
        <taxon>Panicoideae</taxon>
        <taxon>Panicodae</taxon>
        <taxon>Paniceae</taxon>
        <taxon>Dichantheliinae</taxon>
        <taxon>Dichanthelium</taxon>
    </lineage>
</organism>
<evidence type="ECO:0000256" key="1">
    <source>
        <dbReference type="ARBA" id="ARBA00008668"/>
    </source>
</evidence>
<comment type="similarity">
    <text evidence="1">Belongs to the 'GDSL' lipolytic enzyme family.</text>
</comment>
<protein>
    <recommendedName>
        <fullName evidence="5">GDSL esterase/lipase</fullName>
    </recommendedName>
</protein>
<feature type="non-terminal residue" evidence="3">
    <location>
        <position position="191"/>
    </location>
</feature>
<dbReference type="STRING" id="888268.A0A1E5V9L6"/>
<dbReference type="GO" id="GO:0016788">
    <property type="term" value="F:hydrolase activity, acting on ester bonds"/>
    <property type="evidence" value="ECO:0007669"/>
    <property type="project" value="InterPro"/>
</dbReference>
<dbReference type="EMBL" id="LWDX02047309">
    <property type="protein sequence ID" value="OEL21715.1"/>
    <property type="molecule type" value="Genomic_DNA"/>
</dbReference>
<dbReference type="Proteomes" id="UP000095767">
    <property type="component" value="Unassembled WGS sequence"/>
</dbReference>
<gene>
    <name evidence="3" type="ORF">BAE44_0017265</name>
</gene>
<dbReference type="OrthoDB" id="689915at2759"/>
<sequence>MSIVYRGRSKMMQIRMICAATAVVLVLLSPWVPMLASTAAASLDARRYDSIFCLGDSFTDTGNNPAVFAWYSLVDPVTQPPYGNTFFGRPTGRNCDGRLIIDFIAQGLGLPNVPPYLGPPFGSPSSSPAQNGSFRQGASLAVGGATALDVEFFHSRNLLPATSKFPLNTSLSVQLEWFESHLKPTLCRTTQ</sequence>
<evidence type="ECO:0008006" key="5">
    <source>
        <dbReference type="Google" id="ProtNLM"/>
    </source>
</evidence>
<evidence type="ECO:0000256" key="2">
    <source>
        <dbReference type="ARBA" id="ARBA00023180"/>
    </source>
</evidence>
<dbReference type="InterPro" id="IPR036514">
    <property type="entry name" value="SGNH_hydro_sf"/>
</dbReference>
<evidence type="ECO:0000313" key="3">
    <source>
        <dbReference type="EMBL" id="OEL21715.1"/>
    </source>
</evidence>
<dbReference type="AlphaFoldDB" id="A0A1E5V9L6"/>